<evidence type="ECO:0000313" key="2">
    <source>
        <dbReference type="EMBL" id="KAG5214074.1"/>
    </source>
</evidence>
<dbReference type="AlphaFoldDB" id="A0A836ABN6"/>
<evidence type="ECO:0000313" key="3">
    <source>
        <dbReference type="Proteomes" id="UP000664991"/>
    </source>
</evidence>
<reference evidence="2 3" key="1">
    <citation type="submission" date="2020-12" db="EMBL/GenBank/DDBJ databases">
        <title>De novo assembly of Tibetan sheep genome.</title>
        <authorList>
            <person name="Li X."/>
        </authorList>
    </citation>
    <scope>NUCLEOTIDE SEQUENCE [LARGE SCALE GENOMIC DNA]</scope>
    <source>
        <tissue evidence="2">Heart</tissue>
    </source>
</reference>
<name>A0A836ABN6_SHEEP</name>
<proteinExistence type="predicted"/>
<accession>A0A836ABN6</accession>
<organism evidence="2 3">
    <name type="scientific">Ovis aries</name>
    <name type="common">Sheep</name>
    <dbReference type="NCBI Taxonomy" id="9940"/>
    <lineage>
        <taxon>Eukaryota</taxon>
        <taxon>Metazoa</taxon>
        <taxon>Chordata</taxon>
        <taxon>Craniata</taxon>
        <taxon>Vertebrata</taxon>
        <taxon>Euteleostomi</taxon>
        <taxon>Mammalia</taxon>
        <taxon>Eutheria</taxon>
        <taxon>Laurasiatheria</taxon>
        <taxon>Artiodactyla</taxon>
        <taxon>Ruminantia</taxon>
        <taxon>Pecora</taxon>
        <taxon>Bovidae</taxon>
        <taxon>Caprinae</taxon>
        <taxon>Ovis</taxon>
    </lineage>
</organism>
<evidence type="ECO:0000256" key="1">
    <source>
        <dbReference type="SAM" id="MobiDB-lite"/>
    </source>
</evidence>
<dbReference type="EMBL" id="JAEMGP010000002">
    <property type="protein sequence ID" value="KAG5214074.1"/>
    <property type="molecule type" value="Genomic_DNA"/>
</dbReference>
<dbReference type="Proteomes" id="UP000664991">
    <property type="component" value="Unassembled WGS sequence"/>
</dbReference>
<feature type="region of interest" description="Disordered" evidence="1">
    <location>
        <begin position="36"/>
        <end position="75"/>
    </location>
</feature>
<protein>
    <submittedName>
        <fullName evidence="2">Uncharacterized protein</fullName>
    </submittedName>
</protein>
<comment type="caution">
    <text evidence="2">The sequence shown here is derived from an EMBL/GenBank/DDBJ whole genome shotgun (WGS) entry which is preliminary data.</text>
</comment>
<sequence>MIQNILVEASRGEVVLTSRPRIIALPPLSVPRILSPESLPAAAPGPQQAEMPGSFELPPTDCLQTQAPTPSDLHL</sequence>
<gene>
    <name evidence="2" type="ORF">JEQ12_009860</name>
</gene>